<evidence type="ECO:0000256" key="1">
    <source>
        <dbReference type="ARBA" id="ARBA00022723"/>
    </source>
</evidence>
<dbReference type="Proteomes" id="UP000076882">
    <property type="component" value="Unassembled WGS sequence"/>
</dbReference>
<dbReference type="Gene3D" id="3.90.180.10">
    <property type="entry name" value="Medium-chain alcohol dehydrogenases, catalytic domain"/>
    <property type="match status" value="1"/>
</dbReference>
<sequence length="369" mass="40055">MDTVKTTKTDELKGAKTMEAVVKTESGYDNMELKQIPIPEVTGDKVLLKVAYTGICGTDIHTFKGQYANAVTPLVLGHEFSGEVVEVGPDVKTLKPGDRVTSETTFATDGTCVYCQDKEYNLCPNRVGIGTKANGSMANYVLTREESAHILPDNVSYKMAAMSEPLASCVHAMYQKTPFTLHDTLLIMGPGPMGLLSLQIAKEIGAFVIVSGITKDADRLQIAKELGADIIVDTQKEDLAKVVMDATDGVGVTKVYDCSGATPAVNSALPLIRKGGTFQQVGLFAKPMNELDERSIIQHEITYRGSRSQNPYDWAIALHLESKGAINQDAMITKVFDLEHWRDAFDAMMAGKELKVMIASNPDDPDLAD</sequence>
<dbReference type="InterPro" id="IPR050129">
    <property type="entry name" value="Zn_alcohol_dh"/>
</dbReference>
<dbReference type="RefSeq" id="WP_003642907.1">
    <property type="nucleotide sequence ID" value="NZ_AP018405.1"/>
</dbReference>
<dbReference type="GO" id="GO:0016491">
    <property type="term" value="F:oxidoreductase activity"/>
    <property type="evidence" value="ECO:0007669"/>
    <property type="project" value="UniProtKB-KW"/>
</dbReference>
<evidence type="ECO:0000313" key="10">
    <source>
        <dbReference type="Proteomes" id="UP000076882"/>
    </source>
</evidence>
<dbReference type="PANTHER" id="PTHR43401">
    <property type="entry name" value="L-THREONINE 3-DEHYDROGENASE"/>
    <property type="match status" value="1"/>
</dbReference>
<dbReference type="EMBL" id="LUXM01000018">
    <property type="protein sequence ID" value="KZU96796.1"/>
    <property type="molecule type" value="Genomic_DNA"/>
</dbReference>
<dbReference type="GO" id="GO:0008270">
    <property type="term" value="F:zinc ion binding"/>
    <property type="evidence" value="ECO:0007669"/>
    <property type="project" value="InterPro"/>
</dbReference>
<dbReference type="GeneID" id="77216574"/>
<evidence type="ECO:0000313" key="9">
    <source>
        <dbReference type="Proteomes" id="UP000076872"/>
    </source>
</evidence>
<dbReference type="InterPro" id="IPR036291">
    <property type="entry name" value="NAD(P)-bd_dom_sf"/>
</dbReference>
<name>A0A0G9FE57_LACPN</name>
<keyword evidence="1 4" id="KW-0479">Metal-binding</keyword>
<dbReference type="SUPFAM" id="SSF51735">
    <property type="entry name" value="NAD(P)-binding Rossmann-fold domains"/>
    <property type="match status" value="1"/>
</dbReference>
<evidence type="ECO:0000256" key="3">
    <source>
        <dbReference type="ARBA" id="ARBA00023002"/>
    </source>
</evidence>
<dbReference type="AlphaFoldDB" id="A0A0G9FE57"/>
<dbReference type="Proteomes" id="UP000076989">
    <property type="component" value="Unassembled WGS sequence"/>
</dbReference>
<dbReference type="Proteomes" id="UP000076872">
    <property type="component" value="Unassembled WGS sequence"/>
</dbReference>
<keyword evidence="3" id="KW-0560">Oxidoreductase</keyword>
<evidence type="ECO:0000259" key="5">
    <source>
        <dbReference type="SMART" id="SM00829"/>
    </source>
</evidence>
<dbReference type="InterPro" id="IPR013154">
    <property type="entry name" value="ADH-like_N"/>
</dbReference>
<proteinExistence type="inferred from homology"/>
<evidence type="ECO:0000256" key="2">
    <source>
        <dbReference type="ARBA" id="ARBA00022833"/>
    </source>
</evidence>
<gene>
    <name evidence="7" type="ORF">Lp19_0772</name>
    <name evidence="8" type="ORF">NAB2_2674</name>
    <name evidence="6" type="ORF">Nizo2260_2637</name>
</gene>
<protein>
    <submittedName>
        <fullName evidence="7">Galactitol-1-phosphate 5-dehydrogenase</fullName>
    </submittedName>
</protein>
<comment type="cofactor">
    <cofactor evidence="4">
        <name>Zn(2+)</name>
        <dbReference type="ChEBI" id="CHEBI:29105"/>
    </cofactor>
</comment>
<evidence type="ECO:0000256" key="4">
    <source>
        <dbReference type="RuleBase" id="RU361277"/>
    </source>
</evidence>
<dbReference type="EMBL" id="LUXO01000033">
    <property type="protein sequence ID" value="KZV02054.1"/>
    <property type="molecule type" value="Genomic_DNA"/>
</dbReference>
<dbReference type="PANTHER" id="PTHR43401:SF2">
    <property type="entry name" value="L-THREONINE 3-DEHYDROGENASE"/>
    <property type="match status" value="1"/>
</dbReference>
<reference evidence="9 10" key="1">
    <citation type="submission" date="2016-03" db="EMBL/GenBank/DDBJ databases">
        <title>Comparative genomics of 54 Lactobacillus plantarum strains reveals genomic uncoupling from niche constraints.</title>
        <authorList>
            <person name="Martino M.E."/>
        </authorList>
    </citation>
    <scope>NUCLEOTIDE SEQUENCE [LARGE SCALE GENOMIC DNA]</scope>
    <source>
        <strain evidence="7 10">19.1</strain>
        <strain evidence="8 9">NAB2</strain>
        <strain evidence="6 11">Nizo2260</strain>
    </source>
</reference>
<organism evidence="7 10">
    <name type="scientific">Lactiplantibacillus plantarum</name>
    <name type="common">Lactobacillus plantarum</name>
    <dbReference type="NCBI Taxonomy" id="1590"/>
    <lineage>
        <taxon>Bacteria</taxon>
        <taxon>Bacillati</taxon>
        <taxon>Bacillota</taxon>
        <taxon>Bacilli</taxon>
        <taxon>Lactobacillales</taxon>
        <taxon>Lactobacillaceae</taxon>
        <taxon>Lactiplantibacillus</taxon>
    </lineage>
</organism>
<dbReference type="PATRIC" id="fig|1590.142.peg.3128"/>
<dbReference type="EMBL" id="LUWI01000035">
    <property type="protein sequence ID" value="KZU01830.1"/>
    <property type="molecule type" value="Genomic_DNA"/>
</dbReference>
<dbReference type="InterPro" id="IPR020843">
    <property type="entry name" value="ER"/>
</dbReference>
<dbReference type="CDD" id="cd08258">
    <property type="entry name" value="Zn_ADH4"/>
    <property type="match status" value="1"/>
</dbReference>
<evidence type="ECO:0000313" key="8">
    <source>
        <dbReference type="EMBL" id="KZV02054.1"/>
    </source>
</evidence>
<feature type="domain" description="Enoyl reductase (ER)" evidence="5">
    <location>
        <begin position="26"/>
        <end position="358"/>
    </location>
</feature>
<accession>A0A0G9FE57</accession>
<dbReference type="Pfam" id="PF08240">
    <property type="entry name" value="ADH_N"/>
    <property type="match status" value="1"/>
</dbReference>
<evidence type="ECO:0000313" key="11">
    <source>
        <dbReference type="Proteomes" id="UP000076989"/>
    </source>
</evidence>
<dbReference type="SMART" id="SM00829">
    <property type="entry name" value="PKS_ER"/>
    <property type="match status" value="1"/>
</dbReference>
<comment type="similarity">
    <text evidence="4">Belongs to the zinc-containing alcohol dehydrogenase family.</text>
</comment>
<dbReference type="InterPro" id="IPR002328">
    <property type="entry name" value="ADH_Zn_CS"/>
</dbReference>
<dbReference type="Gene3D" id="3.40.50.720">
    <property type="entry name" value="NAD(P)-binding Rossmann-like Domain"/>
    <property type="match status" value="1"/>
</dbReference>
<keyword evidence="2 4" id="KW-0862">Zinc</keyword>
<dbReference type="PROSITE" id="PS00059">
    <property type="entry name" value="ADH_ZINC"/>
    <property type="match status" value="1"/>
</dbReference>
<dbReference type="InterPro" id="IPR013149">
    <property type="entry name" value="ADH-like_C"/>
</dbReference>
<comment type="caution">
    <text evidence="7">The sequence shown here is derived from an EMBL/GenBank/DDBJ whole genome shotgun (WGS) entry which is preliminary data.</text>
</comment>
<evidence type="ECO:0000313" key="6">
    <source>
        <dbReference type="EMBL" id="KZU01830.1"/>
    </source>
</evidence>
<dbReference type="SUPFAM" id="SSF50129">
    <property type="entry name" value="GroES-like"/>
    <property type="match status" value="1"/>
</dbReference>
<evidence type="ECO:0000313" key="7">
    <source>
        <dbReference type="EMBL" id="KZU96796.1"/>
    </source>
</evidence>
<dbReference type="Pfam" id="PF00107">
    <property type="entry name" value="ADH_zinc_N"/>
    <property type="match status" value="1"/>
</dbReference>
<dbReference type="InterPro" id="IPR011032">
    <property type="entry name" value="GroES-like_sf"/>
</dbReference>